<comment type="caution">
    <text evidence="4">The sequence shown here is derived from an EMBL/GenBank/DDBJ whole genome shotgun (WGS) entry which is preliminary data.</text>
</comment>
<evidence type="ECO:0000256" key="2">
    <source>
        <dbReference type="ARBA" id="ARBA00022741"/>
    </source>
</evidence>
<dbReference type="OrthoDB" id="2401965at2759"/>
<keyword evidence="3" id="KW-0067">ATP-binding</keyword>
<gene>
    <name evidence="4" type="ORF">AFUS01_LOCUS15225</name>
</gene>
<dbReference type="Pfam" id="PF00012">
    <property type="entry name" value="HSP70"/>
    <property type="match status" value="1"/>
</dbReference>
<comment type="similarity">
    <text evidence="1">Belongs to the heat shock protein 70 family.</text>
</comment>
<name>A0A8J2JXA8_9HEXA</name>
<dbReference type="GO" id="GO:0140662">
    <property type="term" value="F:ATP-dependent protein folding chaperone"/>
    <property type="evidence" value="ECO:0007669"/>
    <property type="project" value="InterPro"/>
</dbReference>
<dbReference type="AlphaFoldDB" id="A0A8J2JXA8"/>
<reference evidence="4" key="1">
    <citation type="submission" date="2021-06" db="EMBL/GenBank/DDBJ databases">
        <authorList>
            <person name="Hodson N. C."/>
            <person name="Mongue J. A."/>
            <person name="Jaron S. K."/>
        </authorList>
    </citation>
    <scope>NUCLEOTIDE SEQUENCE</scope>
</reference>
<dbReference type="EMBL" id="CAJVCH010133793">
    <property type="protein sequence ID" value="CAG7726307.1"/>
    <property type="molecule type" value="Genomic_DNA"/>
</dbReference>
<proteinExistence type="inferred from homology"/>
<keyword evidence="2" id="KW-0547">Nucleotide-binding</keyword>
<dbReference type="PANTHER" id="PTHR19375">
    <property type="entry name" value="HEAT SHOCK PROTEIN 70KDA"/>
    <property type="match status" value="1"/>
</dbReference>
<keyword evidence="5" id="KW-1185">Reference proteome</keyword>
<dbReference type="Proteomes" id="UP000708208">
    <property type="component" value="Unassembled WGS sequence"/>
</dbReference>
<evidence type="ECO:0008006" key="6">
    <source>
        <dbReference type="Google" id="ProtNLM"/>
    </source>
</evidence>
<dbReference type="InterPro" id="IPR013126">
    <property type="entry name" value="Hsp_70_fam"/>
</dbReference>
<feature type="non-terminal residue" evidence="4">
    <location>
        <position position="65"/>
    </location>
</feature>
<protein>
    <recommendedName>
        <fullName evidence="6">Heat shock protein 70</fullName>
    </recommendedName>
</protein>
<sequence>IQVFEGERAMTKDNNRLGTFNLTGIPPAPRGVPQIEVTFDIDANGILNVSAKDTSTGRSEKITIR</sequence>
<evidence type="ECO:0000256" key="3">
    <source>
        <dbReference type="ARBA" id="ARBA00022840"/>
    </source>
</evidence>
<dbReference type="GO" id="GO:0005524">
    <property type="term" value="F:ATP binding"/>
    <property type="evidence" value="ECO:0007669"/>
    <property type="project" value="UniProtKB-KW"/>
</dbReference>
<evidence type="ECO:0000256" key="1">
    <source>
        <dbReference type="ARBA" id="ARBA00007381"/>
    </source>
</evidence>
<evidence type="ECO:0000313" key="5">
    <source>
        <dbReference type="Proteomes" id="UP000708208"/>
    </source>
</evidence>
<accession>A0A8J2JXA8</accession>
<organism evidence="4 5">
    <name type="scientific">Allacma fusca</name>
    <dbReference type="NCBI Taxonomy" id="39272"/>
    <lineage>
        <taxon>Eukaryota</taxon>
        <taxon>Metazoa</taxon>
        <taxon>Ecdysozoa</taxon>
        <taxon>Arthropoda</taxon>
        <taxon>Hexapoda</taxon>
        <taxon>Collembola</taxon>
        <taxon>Symphypleona</taxon>
        <taxon>Sminthuridae</taxon>
        <taxon>Allacma</taxon>
    </lineage>
</organism>
<evidence type="ECO:0000313" key="4">
    <source>
        <dbReference type="EMBL" id="CAG7726307.1"/>
    </source>
</evidence>
<feature type="non-terminal residue" evidence="4">
    <location>
        <position position="1"/>
    </location>
</feature>